<sequence length="231" mass="25385">MFNLGSALSLPPKTAKACLRMPLTPERIPTFIIPPKVQIRSPRARHRDTEYTQLLSPDHCDSPQRRGGLNSPSFALSARSPRFPRLSPAPVARRGHASSQDSEDRTDLSTRAALGLEHVKKIATPYGFRTLAESPHVRRRESLFHGATTSNVNQPPASPGTVSGCSTLDEHEAFSRSPAARQPSTESRAKRSPNPKAILKSTKTSIQMLLRKPREALKTPQRQKQPSSSCS</sequence>
<evidence type="ECO:0000313" key="3">
    <source>
        <dbReference type="Proteomes" id="UP001591681"/>
    </source>
</evidence>
<gene>
    <name evidence="2" type="ORF">ACEWY4_024281</name>
</gene>
<keyword evidence="3" id="KW-1185">Reference proteome</keyword>
<protein>
    <submittedName>
        <fullName evidence="2">Uncharacterized protein</fullName>
    </submittedName>
</protein>
<name>A0ABD1IZZ1_9TELE</name>
<dbReference type="Proteomes" id="UP001591681">
    <property type="component" value="Unassembled WGS sequence"/>
</dbReference>
<evidence type="ECO:0000313" key="2">
    <source>
        <dbReference type="EMBL" id="KAL2080488.1"/>
    </source>
</evidence>
<dbReference type="PANTHER" id="PTHR46291:SF4">
    <property type="entry name" value="C2 CALCIUM-DEPENDENT DOMAIN-CONTAINING PROTEIN 4C-LIKE"/>
    <property type="match status" value="1"/>
</dbReference>
<accession>A0ABD1IZZ1</accession>
<dbReference type="InterPro" id="IPR043549">
    <property type="entry name" value="C2C4C/C2C4D"/>
</dbReference>
<dbReference type="AlphaFoldDB" id="A0ABD1IZZ1"/>
<feature type="compositionally biased region" description="Polar residues" evidence="1">
    <location>
        <begin position="147"/>
        <end position="166"/>
    </location>
</feature>
<proteinExistence type="predicted"/>
<reference evidence="2 3" key="1">
    <citation type="submission" date="2024-09" db="EMBL/GenBank/DDBJ databases">
        <title>A chromosome-level genome assembly of Gray's grenadier anchovy, Coilia grayii.</title>
        <authorList>
            <person name="Fu Z."/>
        </authorList>
    </citation>
    <scope>NUCLEOTIDE SEQUENCE [LARGE SCALE GENOMIC DNA]</scope>
    <source>
        <strain evidence="2">G4</strain>
        <tissue evidence="2">Muscle</tissue>
    </source>
</reference>
<feature type="region of interest" description="Disordered" evidence="1">
    <location>
        <begin position="145"/>
        <end position="231"/>
    </location>
</feature>
<comment type="caution">
    <text evidence="2">The sequence shown here is derived from an EMBL/GenBank/DDBJ whole genome shotgun (WGS) entry which is preliminary data.</text>
</comment>
<feature type="region of interest" description="Disordered" evidence="1">
    <location>
        <begin position="54"/>
        <end position="107"/>
    </location>
</feature>
<evidence type="ECO:0000256" key="1">
    <source>
        <dbReference type="SAM" id="MobiDB-lite"/>
    </source>
</evidence>
<dbReference type="EMBL" id="JBHFQA010000021">
    <property type="protein sequence ID" value="KAL2080488.1"/>
    <property type="molecule type" value="Genomic_DNA"/>
</dbReference>
<feature type="compositionally biased region" description="Polar residues" evidence="1">
    <location>
        <begin position="220"/>
        <end position="231"/>
    </location>
</feature>
<organism evidence="2 3">
    <name type="scientific">Coilia grayii</name>
    <name type="common">Gray's grenadier anchovy</name>
    <dbReference type="NCBI Taxonomy" id="363190"/>
    <lineage>
        <taxon>Eukaryota</taxon>
        <taxon>Metazoa</taxon>
        <taxon>Chordata</taxon>
        <taxon>Craniata</taxon>
        <taxon>Vertebrata</taxon>
        <taxon>Euteleostomi</taxon>
        <taxon>Actinopterygii</taxon>
        <taxon>Neopterygii</taxon>
        <taxon>Teleostei</taxon>
        <taxon>Clupei</taxon>
        <taxon>Clupeiformes</taxon>
        <taxon>Clupeoidei</taxon>
        <taxon>Engraulidae</taxon>
        <taxon>Coilinae</taxon>
        <taxon>Coilia</taxon>
    </lineage>
</organism>
<dbReference type="PANTHER" id="PTHR46291">
    <property type="entry name" value="C2 DOMAIN-CONTAINING PROTEIN"/>
    <property type="match status" value="1"/>
</dbReference>